<dbReference type="Gene3D" id="3.10.450.50">
    <property type="match status" value="1"/>
</dbReference>
<protein>
    <submittedName>
        <fullName evidence="2">Nuclear transport factor 2 family protein</fullName>
    </submittedName>
</protein>
<evidence type="ECO:0000259" key="1">
    <source>
        <dbReference type="Pfam" id="PF12680"/>
    </source>
</evidence>
<dbReference type="Pfam" id="PF12680">
    <property type="entry name" value="SnoaL_2"/>
    <property type="match status" value="1"/>
</dbReference>
<proteinExistence type="predicted"/>
<accession>A0ABW5FZP1</accession>
<organism evidence="2 3">
    <name type="scientific">Amycolatopsis pigmentata</name>
    <dbReference type="NCBI Taxonomy" id="450801"/>
    <lineage>
        <taxon>Bacteria</taxon>
        <taxon>Bacillati</taxon>
        <taxon>Actinomycetota</taxon>
        <taxon>Actinomycetes</taxon>
        <taxon>Pseudonocardiales</taxon>
        <taxon>Pseudonocardiaceae</taxon>
        <taxon>Amycolatopsis</taxon>
    </lineage>
</organism>
<dbReference type="InterPro" id="IPR037401">
    <property type="entry name" value="SnoaL-like"/>
</dbReference>
<evidence type="ECO:0000313" key="3">
    <source>
        <dbReference type="Proteomes" id="UP001597417"/>
    </source>
</evidence>
<dbReference type="EMBL" id="JBHUKR010000019">
    <property type="protein sequence ID" value="MFD2420533.1"/>
    <property type="molecule type" value="Genomic_DNA"/>
</dbReference>
<dbReference type="InterPro" id="IPR032710">
    <property type="entry name" value="NTF2-like_dom_sf"/>
</dbReference>
<dbReference type="CDD" id="cd00531">
    <property type="entry name" value="NTF2_like"/>
    <property type="match status" value="1"/>
</dbReference>
<reference evidence="3" key="1">
    <citation type="journal article" date="2019" name="Int. J. Syst. Evol. Microbiol.">
        <title>The Global Catalogue of Microorganisms (GCM) 10K type strain sequencing project: providing services to taxonomists for standard genome sequencing and annotation.</title>
        <authorList>
            <consortium name="The Broad Institute Genomics Platform"/>
            <consortium name="The Broad Institute Genome Sequencing Center for Infectious Disease"/>
            <person name="Wu L."/>
            <person name="Ma J."/>
        </authorList>
    </citation>
    <scope>NUCLEOTIDE SEQUENCE [LARGE SCALE GENOMIC DNA]</scope>
    <source>
        <strain evidence="3">CGMCC 4.7645</strain>
    </source>
</reference>
<comment type="caution">
    <text evidence="2">The sequence shown here is derived from an EMBL/GenBank/DDBJ whole genome shotgun (WGS) entry which is preliminary data.</text>
</comment>
<sequence length="122" mass="14066">MTQHTISGEDLVRRYYELVDNRDVDNLVVLFGTEAVYHRPGYDPLRGRDQLKRFYLEQRVIREGKHTLDAVIVSGPQVAVQGSFHGVLRDGKIVDARFADFFTVSRDGTFSRRDTFFFAPLI</sequence>
<feature type="domain" description="SnoaL-like" evidence="1">
    <location>
        <begin position="12"/>
        <end position="110"/>
    </location>
</feature>
<dbReference type="SUPFAM" id="SSF54427">
    <property type="entry name" value="NTF2-like"/>
    <property type="match status" value="1"/>
</dbReference>
<dbReference type="RefSeq" id="WP_378268639.1">
    <property type="nucleotide sequence ID" value="NZ_JBHUKR010000019.1"/>
</dbReference>
<dbReference type="Proteomes" id="UP001597417">
    <property type="component" value="Unassembled WGS sequence"/>
</dbReference>
<gene>
    <name evidence="2" type="ORF">ACFSXZ_29825</name>
</gene>
<name>A0ABW5FZP1_9PSEU</name>
<evidence type="ECO:0000313" key="2">
    <source>
        <dbReference type="EMBL" id="MFD2420533.1"/>
    </source>
</evidence>
<keyword evidence="3" id="KW-1185">Reference proteome</keyword>